<dbReference type="EMBL" id="GECU01024190">
    <property type="protein sequence ID" value="JAS83516.1"/>
    <property type="molecule type" value="Transcribed_RNA"/>
</dbReference>
<evidence type="ECO:0000313" key="2">
    <source>
        <dbReference type="EMBL" id="JAS83516.1"/>
    </source>
</evidence>
<protein>
    <submittedName>
        <fullName evidence="2">Uncharacterized protein</fullName>
    </submittedName>
</protein>
<evidence type="ECO:0000256" key="1">
    <source>
        <dbReference type="SAM" id="Phobius"/>
    </source>
</evidence>
<feature type="transmembrane region" description="Helical" evidence="1">
    <location>
        <begin position="121"/>
        <end position="138"/>
    </location>
</feature>
<keyword evidence="1" id="KW-0812">Transmembrane</keyword>
<reference evidence="2" key="1">
    <citation type="submission" date="2015-11" db="EMBL/GenBank/DDBJ databases">
        <title>De novo transcriptome assembly of four potential Pierce s Disease insect vectors from Arizona vineyards.</title>
        <authorList>
            <person name="Tassone E.E."/>
        </authorList>
    </citation>
    <scope>NUCLEOTIDE SEQUENCE</scope>
</reference>
<accession>A0A1B6I996</accession>
<dbReference type="AlphaFoldDB" id="A0A1B6I996"/>
<keyword evidence="1" id="KW-1133">Transmembrane helix</keyword>
<proteinExistence type="predicted"/>
<keyword evidence="1" id="KW-0472">Membrane</keyword>
<gene>
    <name evidence="2" type="ORF">g.4833</name>
</gene>
<feature type="non-terminal residue" evidence="2">
    <location>
        <position position="1"/>
    </location>
</feature>
<feature type="transmembrane region" description="Helical" evidence="1">
    <location>
        <begin position="90"/>
        <end position="109"/>
    </location>
</feature>
<feature type="non-terminal residue" evidence="2">
    <location>
        <position position="179"/>
    </location>
</feature>
<sequence>PSRPMPRRASSMARRSAKLPFVKITPMFPVVEESPVQDRAAETLDHPLSRGSTAYSPASLSGKDASAGVTPVRIITRVIFLERPTTLADVIPFVAVFLVYGLIVQMALACWQRLHRKSHNIFQCIMVLIFPPLLMLHLSDHIFLSLWGVLLVFILYCLKKVLLSSMNSDMPKEIFRTFK</sequence>
<name>A0A1B6I996_9HEMI</name>
<organism evidence="2">
    <name type="scientific">Homalodisca liturata</name>
    <dbReference type="NCBI Taxonomy" id="320908"/>
    <lineage>
        <taxon>Eukaryota</taxon>
        <taxon>Metazoa</taxon>
        <taxon>Ecdysozoa</taxon>
        <taxon>Arthropoda</taxon>
        <taxon>Hexapoda</taxon>
        <taxon>Insecta</taxon>
        <taxon>Pterygota</taxon>
        <taxon>Neoptera</taxon>
        <taxon>Paraneoptera</taxon>
        <taxon>Hemiptera</taxon>
        <taxon>Auchenorrhyncha</taxon>
        <taxon>Membracoidea</taxon>
        <taxon>Cicadellidae</taxon>
        <taxon>Cicadellinae</taxon>
        <taxon>Proconiini</taxon>
        <taxon>Homalodisca</taxon>
    </lineage>
</organism>
<feature type="transmembrane region" description="Helical" evidence="1">
    <location>
        <begin position="144"/>
        <end position="162"/>
    </location>
</feature>